<dbReference type="Gene3D" id="3.30.505.10">
    <property type="entry name" value="SH2 domain"/>
    <property type="match status" value="1"/>
</dbReference>
<evidence type="ECO:0000256" key="1">
    <source>
        <dbReference type="ARBA" id="ARBA00022741"/>
    </source>
</evidence>
<dbReference type="InterPro" id="IPR000719">
    <property type="entry name" value="Prot_kinase_dom"/>
</dbReference>
<keyword evidence="8" id="KW-0418">Kinase</keyword>
<dbReference type="Pfam" id="PF00069">
    <property type="entry name" value="Pkinase"/>
    <property type="match status" value="1"/>
</dbReference>
<dbReference type="RefSeq" id="XP_004259447.1">
    <property type="nucleotide sequence ID" value="XM_004259399.1"/>
</dbReference>
<evidence type="ECO:0000313" key="8">
    <source>
        <dbReference type="EMBL" id="ELP92676.1"/>
    </source>
</evidence>
<dbReference type="GeneID" id="14891636"/>
<name>A0A0A1UBU2_ENTIV</name>
<dbReference type="Gene3D" id="3.30.200.20">
    <property type="entry name" value="Phosphorylase Kinase, domain 1"/>
    <property type="match status" value="1"/>
</dbReference>
<dbReference type="Gene3D" id="1.10.510.10">
    <property type="entry name" value="Transferase(Phosphotransferase) domain 1"/>
    <property type="match status" value="1"/>
</dbReference>
<keyword evidence="4" id="KW-0727">SH2 domain</keyword>
<keyword evidence="9" id="KW-1185">Reference proteome</keyword>
<dbReference type="InterPro" id="IPR036860">
    <property type="entry name" value="SH2_dom_sf"/>
</dbReference>
<dbReference type="AlphaFoldDB" id="A0A0A1UBU2"/>
<protein>
    <submittedName>
        <fullName evidence="8">Carbon catabolite-derepressing protein kinase, putative</fullName>
    </submittedName>
</protein>
<dbReference type="InterPro" id="IPR000980">
    <property type="entry name" value="SH2"/>
</dbReference>
<evidence type="ECO:0000256" key="2">
    <source>
        <dbReference type="ARBA" id="ARBA00022840"/>
    </source>
</evidence>
<dbReference type="PROSITE" id="PS50001">
    <property type="entry name" value="SH2"/>
    <property type="match status" value="1"/>
</dbReference>
<keyword evidence="1 5" id="KW-0547">Nucleotide-binding</keyword>
<dbReference type="OrthoDB" id="4062651at2759"/>
<dbReference type="Proteomes" id="UP000014680">
    <property type="component" value="Unassembled WGS sequence"/>
</dbReference>
<evidence type="ECO:0000259" key="6">
    <source>
        <dbReference type="PROSITE" id="PS50001"/>
    </source>
</evidence>
<evidence type="ECO:0000313" key="9">
    <source>
        <dbReference type="Proteomes" id="UP000014680"/>
    </source>
</evidence>
<dbReference type="InterPro" id="IPR051681">
    <property type="entry name" value="Ser/Thr_Kinases-Pseudokinases"/>
</dbReference>
<sequence>MSLNITSSAATSKSKINQFMQTTLLIEEQNLVIGKLVGTGQYGSVYKATIAGTAVALKVPHHSLEGQKMDDFIAEMKNLRGSCHRNVVLFIGLSKIQGHICIVTEFVPGDLDHLIHKQTSMELKEFLTCKFTFDMKMNIVYQCLRGIQWVHNRYNLVHRDIKPSNFLIDSNFTVKVCDFGFAEVVSQASVKQRGTPLYAAPETLNGDASIGKESDIYSLGITIWELFYQRYPFEEYYDAFEDDSEKFRTYLNSGIRPVLPREYLEENKDEDHKEQCEQVNSIYGEGMRTTPVEMDELMKSCWNSVVSKRPTINVLVDKVASLQLTKTLGNNSAAVWWKEHFSNRGDAENEVTVYEFIDALEKTHKLTLEKNELLCTALSEDNEITHYYFAFLIGTFGYFFKKKKLFKNMLDTIKCEWYCPKISREVSTSKLEGKTDGTFLIRESKSTPGNPLTLSKRDKGKTINSRIKCDVLDESKVVYSVQTKSKEVKAESVKDLVEQLIQMKVISKPCTDEEESPY</sequence>
<accession>A0A0A1UBU2</accession>
<proteinExistence type="predicted"/>
<dbReference type="PROSITE" id="PS50011">
    <property type="entry name" value="PROTEIN_KINASE_DOM"/>
    <property type="match status" value="1"/>
</dbReference>
<dbReference type="PROSITE" id="PS00108">
    <property type="entry name" value="PROTEIN_KINASE_ST"/>
    <property type="match status" value="1"/>
</dbReference>
<gene>
    <name evidence="8" type="ORF">EIN_370180</name>
</gene>
<evidence type="ECO:0000256" key="4">
    <source>
        <dbReference type="PROSITE-ProRule" id="PRU00191"/>
    </source>
</evidence>
<evidence type="ECO:0000256" key="5">
    <source>
        <dbReference type="PROSITE-ProRule" id="PRU10141"/>
    </source>
</evidence>
<dbReference type="GO" id="GO:0005524">
    <property type="term" value="F:ATP binding"/>
    <property type="evidence" value="ECO:0007669"/>
    <property type="project" value="UniProtKB-UniRule"/>
</dbReference>
<dbReference type="EMBL" id="KB206332">
    <property type="protein sequence ID" value="ELP92676.1"/>
    <property type="molecule type" value="Genomic_DNA"/>
</dbReference>
<dbReference type="Pfam" id="PF00017">
    <property type="entry name" value="SH2"/>
    <property type="match status" value="1"/>
</dbReference>
<dbReference type="OMA" id="ISTWELR"/>
<dbReference type="InterPro" id="IPR008271">
    <property type="entry name" value="Ser/Thr_kinase_AS"/>
</dbReference>
<dbReference type="PROSITE" id="PS00107">
    <property type="entry name" value="PROTEIN_KINASE_ATP"/>
    <property type="match status" value="1"/>
</dbReference>
<keyword evidence="8" id="KW-0808">Transferase</keyword>
<organism evidence="8 9">
    <name type="scientific">Entamoeba invadens IP1</name>
    <dbReference type="NCBI Taxonomy" id="370355"/>
    <lineage>
        <taxon>Eukaryota</taxon>
        <taxon>Amoebozoa</taxon>
        <taxon>Evosea</taxon>
        <taxon>Archamoebae</taxon>
        <taxon>Mastigamoebida</taxon>
        <taxon>Entamoebidae</taxon>
        <taxon>Entamoeba</taxon>
    </lineage>
</organism>
<dbReference type="SMART" id="SM00252">
    <property type="entry name" value="SH2"/>
    <property type="match status" value="1"/>
</dbReference>
<dbReference type="InterPro" id="IPR017441">
    <property type="entry name" value="Protein_kinase_ATP_BS"/>
</dbReference>
<keyword evidence="2 5" id="KW-0067">ATP-binding</keyword>
<comment type="function">
    <text evidence="3">Required for proper chemotaxis and phagocytosis; proper spatiotemporal control of F-actin levels in chemotaxing cells. Negative regulator of the PI3K (phosphatidylinositol 3 kinase) pathway. Predominantly phosphorylates serines and threonines and tyrosines at a lower level.</text>
</comment>
<dbReference type="VEuPathDB" id="AmoebaDB:EIN_370180"/>
<dbReference type="SUPFAM" id="SSF55550">
    <property type="entry name" value="SH2 domain"/>
    <property type="match status" value="1"/>
</dbReference>
<dbReference type="InterPro" id="IPR011009">
    <property type="entry name" value="Kinase-like_dom_sf"/>
</dbReference>
<evidence type="ECO:0000256" key="3">
    <source>
        <dbReference type="ARBA" id="ARBA00025089"/>
    </source>
</evidence>
<feature type="binding site" evidence="5">
    <location>
        <position position="58"/>
    </location>
    <ligand>
        <name>ATP</name>
        <dbReference type="ChEBI" id="CHEBI:30616"/>
    </ligand>
</feature>
<dbReference type="SUPFAM" id="SSF56112">
    <property type="entry name" value="Protein kinase-like (PK-like)"/>
    <property type="match status" value="1"/>
</dbReference>
<dbReference type="KEGG" id="eiv:EIN_370180"/>
<feature type="domain" description="SH2" evidence="6">
    <location>
        <begin position="417"/>
        <end position="498"/>
    </location>
</feature>
<feature type="domain" description="Protein kinase" evidence="7">
    <location>
        <begin position="31"/>
        <end position="322"/>
    </location>
</feature>
<dbReference type="SMART" id="SM00220">
    <property type="entry name" value="S_TKc"/>
    <property type="match status" value="1"/>
</dbReference>
<dbReference type="GO" id="GO:0004674">
    <property type="term" value="F:protein serine/threonine kinase activity"/>
    <property type="evidence" value="ECO:0007669"/>
    <property type="project" value="TreeGrafter"/>
</dbReference>
<dbReference type="PANTHER" id="PTHR44329">
    <property type="entry name" value="SERINE/THREONINE-PROTEIN KINASE TNNI3K-RELATED"/>
    <property type="match status" value="1"/>
</dbReference>
<evidence type="ECO:0000259" key="7">
    <source>
        <dbReference type="PROSITE" id="PS50011"/>
    </source>
</evidence>
<dbReference type="PANTHER" id="PTHR44329:SF53">
    <property type="entry name" value="DUAL SPECIFICITY PROTEIN KINASE SHKD"/>
    <property type="match status" value="1"/>
</dbReference>
<reference evidence="8 9" key="1">
    <citation type="submission" date="2012-10" db="EMBL/GenBank/DDBJ databases">
        <authorList>
            <person name="Zafar N."/>
            <person name="Inman J."/>
            <person name="Hall N."/>
            <person name="Lorenzi H."/>
            <person name="Caler E."/>
        </authorList>
    </citation>
    <scope>NUCLEOTIDE SEQUENCE [LARGE SCALE GENOMIC DNA]</scope>
    <source>
        <strain evidence="8 9">IP1</strain>
    </source>
</reference>